<dbReference type="CDD" id="cd01650">
    <property type="entry name" value="RT_nLTR_like"/>
    <property type="match status" value="1"/>
</dbReference>
<dbReference type="PROSITE" id="PS50878">
    <property type="entry name" value="RT_POL"/>
    <property type="match status" value="1"/>
</dbReference>
<keyword evidence="3" id="KW-1185">Reference proteome</keyword>
<reference evidence="2 3" key="1">
    <citation type="submission" date="2024-04" db="EMBL/GenBank/DDBJ databases">
        <title>Genome assembly C_amara_ONT_v2.</title>
        <authorList>
            <person name="Yant L."/>
            <person name="Moore C."/>
            <person name="Slenker M."/>
        </authorList>
    </citation>
    <scope>NUCLEOTIDE SEQUENCE [LARGE SCALE GENOMIC DNA]</scope>
    <source>
        <tissue evidence="2">Leaf</tissue>
    </source>
</reference>
<evidence type="ECO:0000259" key="1">
    <source>
        <dbReference type="PROSITE" id="PS50878"/>
    </source>
</evidence>
<name>A0ABD1BE57_CARAN</name>
<evidence type="ECO:0000313" key="2">
    <source>
        <dbReference type="EMBL" id="KAL1215279.1"/>
    </source>
</evidence>
<proteinExistence type="predicted"/>
<dbReference type="InterPro" id="IPR043502">
    <property type="entry name" value="DNA/RNA_pol_sf"/>
</dbReference>
<dbReference type="Pfam" id="PF00078">
    <property type="entry name" value="RVT_1"/>
    <property type="match status" value="1"/>
</dbReference>
<dbReference type="Proteomes" id="UP001558713">
    <property type="component" value="Unassembled WGS sequence"/>
</dbReference>
<accession>A0ABD1BE57</accession>
<sequence length="388" mass="43392">MASTRHAINHIHFLVDESGTRFESQQNIQSHCIDFFKDLLGSADTGPLFTQGDLTSILNFQCSAEQKQLFEMSFSLEEIKEAFFSLPRNKACGPDGYSAEFLIKCWSVVGAEVSSAIAEFFTTGTLLKQWNATNLVLIPKIQNASRVSDFRPISCLNTMYKVISKLLASRLKYILPAVISHSQSAFLPGRLLSENVLLASEIVQGYNRKNITPRAMLKVDLRKAFDSVSWEFILSTLTALAIPPRFIAWIKECICTPTFSIAVNGMTDGFFKSARGLRQGDPLSPYLFVLAMEVFSRLLGSRYASGYIAYHPRTSDLEISHIMFADDVMIFFDGSSSSLHGIYETLDDFSGWSGLTMNREKTTLYHAGLSSREVTKFRPMVSHPETCP</sequence>
<gene>
    <name evidence="2" type="ORF">V5N11_017043</name>
</gene>
<protein>
    <submittedName>
        <fullName evidence="2">Mitochondrial protein</fullName>
    </submittedName>
</protein>
<dbReference type="PANTHER" id="PTHR46890:SF48">
    <property type="entry name" value="RNA-DIRECTED DNA POLYMERASE"/>
    <property type="match status" value="1"/>
</dbReference>
<dbReference type="EMBL" id="JBANAX010000290">
    <property type="protein sequence ID" value="KAL1215279.1"/>
    <property type="molecule type" value="Genomic_DNA"/>
</dbReference>
<feature type="domain" description="Reverse transcriptase" evidence="1">
    <location>
        <begin position="119"/>
        <end position="382"/>
    </location>
</feature>
<dbReference type="PANTHER" id="PTHR46890">
    <property type="entry name" value="NON-LTR RETROLELEMENT REVERSE TRANSCRIPTASE-LIKE PROTEIN-RELATED"/>
    <property type="match status" value="1"/>
</dbReference>
<dbReference type="SUPFAM" id="SSF56672">
    <property type="entry name" value="DNA/RNA polymerases"/>
    <property type="match status" value="1"/>
</dbReference>
<dbReference type="InterPro" id="IPR000477">
    <property type="entry name" value="RT_dom"/>
</dbReference>
<evidence type="ECO:0000313" key="3">
    <source>
        <dbReference type="Proteomes" id="UP001558713"/>
    </source>
</evidence>
<dbReference type="InterPro" id="IPR052343">
    <property type="entry name" value="Retrotransposon-Effector_Assoc"/>
</dbReference>
<organism evidence="2 3">
    <name type="scientific">Cardamine amara subsp. amara</name>
    <dbReference type="NCBI Taxonomy" id="228776"/>
    <lineage>
        <taxon>Eukaryota</taxon>
        <taxon>Viridiplantae</taxon>
        <taxon>Streptophyta</taxon>
        <taxon>Embryophyta</taxon>
        <taxon>Tracheophyta</taxon>
        <taxon>Spermatophyta</taxon>
        <taxon>Magnoliopsida</taxon>
        <taxon>eudicotyledons</taxon>
        <taxon>Gunneridae</taxon>
        <taxon>Pentapetalae</taxon>
        <taxon>rosids</taxon>
        <taxon>malvids</taxon>
        <taxon>Brassicales</taxon>
        <taxon>Brassicaceae</taxon>
        <taxon>Cardamineae</taxon>
        <taxon>Cardamine</taxon>
    </lineage>
</organism>
<dbReference type="AlphaFoldDB" id="A0ABD1BE57"/>
<comment type="caution">
    <text evidence="2">The sequence shown here is derived from an EMBL/GenBank/DDBJ whole genome shotgun (WGS) entry which is preliminary data.</text>
</comment>